<organism evidence="2 3">
    <name type="scientific">Xylaria bambusicola</name>
    <dbReference type="NCBI Taxonomy" id="326684"/>
    <lineage>
        <taxon>Eukaryota</taxon>
        <taxon>Fungi</taxon>
        <taxon>Dikarya</taxon>
        <taxon>Ascomycota</taxon>
        <taxon>Pezizomycotina</taxon>
        <taxon>Sordariomycetes</taxon>
        <taxon>Xylariomycetidae</taxon>
        <taxon>Xylariales</taxon>
        <taxon>Xylariaceae</taxon>
        <taxon>Xylaria</taxon>
    </lineage>
</organism>
<accession>A0AAN7ZA95</accession>
<feature type="compositionally biased region" description="Polar residues" evidence="1">
    <location>
        <begin position="90"/>
        <end position="104"/>
    </location>
</feature>
<evidence type="ECO:0000313" key="2">
    <source>
        <dbReference type="EMBL" id="KAK5636127.1"/>
    </source>
</evidence>
<evidence type="ECO:0000313" key="3">
    <source>
        <dbReference type="Proteomes" id="UP001305414"/>
    </source>
</evidence>
<dbReference type="EMBL" id="JAWHQM010000062">
    <property type="protein sequence ID" value="KAK5636127.1"/>
    <property type="molecule type" value="Genomic_DNA"/>
</dbReference>
<proteinExistence type="predicted"/>
<keyword evidence="3" id="KW-1185">Reference proteome</keyword>
<sequence>MYSVTICLTICQGKGRVLLVLKSGRWRSDVAAMEIAPSSAVNSARLVIARSVCLASDDALRRGSEAELYNLTDSARLGTSVSNSRKKSDGTSQKTTRTAKVPTSSILSGECEKTRVVHVM</sequence>
<protein>
    <submittedName>
        <fullName evidence="2">Uncharacterized protein</fullName>
    </submittedName>
</protein>
<dbReference type="AlphaFoldDB" id="A0AAN7ZA95"/>
<name>A0AAN7ZA95_9PEZI</name>
<reference evidence="2 3" key="1">
    <citation type="submission" date="2023-10" db="EMBL/GenBank/DDBJ databases">
        <title>Draft genome sequence of Xylaria bambusicola isolate GMP-LS, the root and basal stem rot pathogen of sugarcane in Indonesia.</title>
        <authorList>
            <person name="Selvaraj P."/>
            <person name="Muralishankar V."/>
            <person name="Muruganantham S."/>
            <person name="Sp S."/>
            <person name="Haryani S."/>
            <person name="Lau K.J.X."/>
            <person name="Naqvi N.I."/>
        </authorList>
    </citation>
    <scope>NUCLEOTIDE SEQUENCE [LARGE SCALE GENOMIC DNA]</scope>
    <source>
        <strain evidence="2">GMP-LS</strain>
    </source>
</reference>
<evidence type="ECO:0000256" key="1">
    <source>
        <dbReference type="SAM" id="MobiDB-lite"/>
    </source>
</evidence>
<gene>
    <name evidence="2" type="ORF">RRF57_011839</name>
</gene>
<feature type="region of interest" description="Disordered" evidence="1">
    <location>
        <begin position="79"/>
        <end position="104"/>
    </location>
</feature>
<comment type="caution">
    <text evidence="2">The sequence shown here is derived from an EMBL/GenBank/DDBJ whole genome shotgun (WGS) entry which is preliminary data.</text>
</comment>
<dbReference type="Proteomes" id="UP001305414">
    <property type="component" value="Unassembled WGS sequence"/>
</dbReference>